<dbReference type="EMBL" id="JAWDIO010000002">
    <property type="protein sequence ID" value="MDU0353107.1"/>
    <property type="molecule type" value="Genomic_DNA"/>
</dbReference>
<accession>A0ABU3ST04</accession>
<reference evidence="2 3" key="1">
    <citation type="submission" date="2023-10" db="EMBL/GenBank/DDBJ databases">
        <title>Glaciecola aquimarina strain GGW-M5 nov., isolated from a coastal seawater.</title>
        <authorList>
            <person name="Bayburt H."/>
            <person name="Kim J.M."/>
            <person name="Choi B.J."/>
            <person name="Jeon C.O."/>
        </authorList>
    </citation>
    <scope>NUCLEOTIDE SEQUENCE [LARGE SCALE GENOMIC DNA]</scope>
    <source>
        <strain evidence="2 3">KCTC 32108</strain>
    </source>
</reference>
<keyword evidence="3" id="KW-1185">Reference proteome</keyword>
<dbReference type="Pfam" id="PF13116">
    <property type="entry name" value="YhdP"/>
    <property type="match status" value="1"/>
</dbReference>
<evidence type="ECO:0000259" key="1">
    <source>
        <dbReference type="Pfam" id="PF13116"/>
    </source>
</evidence>
<comment type="caution">
    <text evidence="2">The sequence shown here is derived from an EMBL/GenBank/DDBJ whole genome shotgun (WGS) entry which is preliminary data.</text>
</comment>
<dbReference type="InterPro" id="IPR025263">
    <property type="entry name" value="YhdP_central"/>
</dbReference>
<evidence type="ECO:0000313" key="3">
    <source>
        <dbReference type="Proteomes" id="UP001247805"/>
    </source>
</evidence>
<gene>
    <name evidence="2" type="ORF">RS130_03435</name>
</gene>
<dbReference type="PANTHER" id="PTHR38690:SF1">
    <property type="entry name" value="PROTEASE"/>
    <property type="match status" value="1"/>
</dbReference>
<organism evidence="2 3">
    <name type="scientific">Paraglaciecola aquimarina</name>
    <dbReference type="NCBI Taxonomy" id="1235557"/>
    <lineage>
        <taxon>Bacteria</taxon>
        <taxon>Pseudomonadati</taxon>
        <taxon>Pseudomonadota</taxon>
        <taxon>Gammaproteobacteria</taxon>
        <taxon>Alteromonadales</taxon>
        <taxon>Alteromonadaceae</taxon>
        <taxon>Paraglaciecola</taxon>
    </lineage>
</organism>
<feature type="domain" description="YhdP central" evidence="1">
    <location>
        <begin position="3"/>
        <end position="407"/>
    </location>
</feature>
<proteinExistence type="predicted"/>
<sequence length="408" mass="45278">MTPLLTTYHPTLVPYLTGNSTWNGQIDLTILNEGFSYSAKINSELTDVSSTLPAPFAKDKEQTLPLQVISQGNQRASSVQINLGEAIEFNGNFPHQDMQFSRAHLAIGDAELVGMGLGFSISANLPELDVTQWYQVLDSLITDIPATEEPLLLEAPKRIFINADTVLLGGQRLTDLDMVAKNTSDSWLLDVNAKQTRMEVAIYKDWLGKGININADFIQLAEWVSDDAEQDDLFAPSYQSLPPISFSCARCSYLENDLGKIDIKLSRASTGMRIDNIRLKNSDGLINAEGDWFLANGKSSTRLIGEFSSSDFGAFLTGFNFNSGIKDSEASSNFDLSWQKAPYEFNFETLNGDVDWHLSDGYLTEVTDKGSRIFSLLSLESLVRKLTLDFRDVFAKGFFYDKIDGSLE</sequence>
<name>A0ABU3ST04_9ALTE</name>
<evidence type="ECO:0000313" key="2">
    <source>
        <dbReference type="EMBL" id="MDU0353107.1"/>
    </source>
</evidence>
<dbReference type="Proteomes" id="UP001247805">
    <property type="component" value="Unassembled WGS sequence"/>
</dbReference>
<dbReference type="PANTHER" id="PTHR38690">
    <property type="entry name" value="PROTEASE-RELATED"/>
    <property type="match status" value="1"/>
</dbReference>
<dbReference type="InterPro" id="IPR011836">
    <property type="entry name" value="YhdP"/>
</dbReference>
<protein>
    <submittedName>
        <fullName evidence="2">AsmA-like C-terminal region-containing protein</fullName>
    </submittedName>
</protein>